<dbReference type="SUPFAM" id="SSF52799">
    <property type="entry name" value="(Phosphotyrosine protein) phosphatases II"/>
    <property type="match status" value="1"/>
</dbReference>
<dbReference type="EMBL" id="CP111021">
    <property type="protein sequence ID" value="WAR17611.1"/>
    <property type="molecule type" value="Genomic_DNA"/>
</dbReference>
<reference evidence="2" key="1">
    <citation type="submission" date="2022-11" db="EMBL/GenBank/DDBJ databases">
        <title>Centuries of genome instability and evolution in soft-shell clam transmissible cancer (bioRxiv).</title>
        <authorList>
            <person name="Hart S.F.M."/>
            <person name="Yonemitsu M.A."/>
            <person name="Giersch R.M."/>
            <person name="Beal B.F."/>
            <person name="Arriagada G."/>
            <person name="Davis B.W."/>
            <person name="Ostrander E.A."/>
            <person name="Goff S.P."/>
            <person name="Metzger M.J."/>
        </authorList>
    </citation>
    <scope>NUCLEOTIDE SEQUENCE</scope>
    <source>
        <strain evidence="2">MELC-2E11</strain>
        <tissue evidence="2">Siphon/mantle</tissue>
    </source>
</reference>
<dbReference type="InterPro" id="IPR000242">
    <property type="entry name" value="PTP_cat"/>
</dbReference>
<accession>A0ABY7F9D7</accession>
<sequence>MDKQKNIGIYYPAANQEVLNKGTFQVSCSREENKIFYAERTLTIQHKGTSTYRTISHLQFTDWDEMENIPRSTTNFLSFLNVIDNVMKQQDDGPILVHCLNNLCSAMDAFRSIFVRSTSTPTLAMTLVNFKVLSCRLSSVKLEIFKNIDNVNSTMYVRLVQCLVHTLIQSYAIV</sequence>
<dbReference type="PANTHER" id="PTHR45706:SF4">
    <property type="entry name" value="TYROSINE-PROTEIN PHOSPHATASE"/>
    <property type="match status" value="1"/>
</dbReference>
<organism evidence="2 3">
    <name type="scientific">Mya arenaria</name>
    <name type="common">Soft-shell clam</name>
    <dbReference type="NCBI Taxonomy" id="6604"/>
    <lineage>
        <taxon>Eukaryota</taxon>
        <taxon>Metazoa</taxon>
        <taxon>Spiralia</taxon>
        <taxon>Lophotrochozoa</taxon>
        <taxon>Mollusca</taxon>
        <taxon>Bivalvia</taxon>
        <taxon>Autobranchia</taxon>
        <taxon>Heteroconchia</taxon>
        <taxon>Euheterodonta</taxon>
        <taxon>Imparidentia</taxon>
        <taxon>Neoheterodontei</taxon>
        <taxon>Myida</taxon>
        <taxon>Myoidea</taxon>
        <taxon>Myidae</taxon>
        <taxon>Mya</taxon>
    </lineage>
</organism>
<evidence type="ECO:0000313" key="2">
    <source>
        <dbReference type="EMBL" id="WAR17611.1"/>
    </source>
</evidence>
<dbReference type="Pfam" id="PF00102">
    <property type="entry name" value="Y_phosphatase"/>
    <property type="match status" value="1"/>
</dbReference>
<evidence type="ECO:0000313" key="3">
    <source>
        <dbReference type="Proteomes" id="UP001164746"/>
    </source>
</evidence>
<feature type="domain" description="Tyrosine-protein phosphatase" evidence="1">
    <location>
        <begin position="10"/>
        <end position="99"/>
    </location>
</feature>
<protein>
    <submittedName>
        <fullName evidence="2">PTN3-like protein</fullName>
    </submittedName>
</protein>
<name>A0ABY7F9D7_MYAAR</name>
<keyword evidence="3" id="KW-1185">Reference proteome</keyword>
<dbReference type="Proteomes" id="UP001164746">
    <property type="component" value="Chromosome 10"/>
</dbReference>
<dbReference type="InterPro" id="IPR029021">
    <property type="entry name" value="Prot-tyrosine_phosphatase-like"/>
</dbReference>
<dbReference type="Gene3D" id="3.90.190.10">
    <property type="entry name" value="Protein tyrosine phosphatase superfamily"/>
    <property type="match status" value="1"/>
</dbReference>
<dbReference type="PANTHER" id="PTHR45706">
    <property type="entry name" value="TYROSINE-PROTEIN PHOSPHATASE"/>
    <property type="match status" value="1"/>
</dbReference>
<proteinExistence type="predicted"/>
<gene>
    <name evidence="2" type="ORF">MAR_032205</name>
</gene>
<evidence type="ECO:0000259" key="1">
    <source>
        <dbReference type="PROSITE" id="PS50055"/>
    </source>
</evidence>
<dbReference type="PROSITE" id="PS50055">
    <property type="entry name" value="TYR_PHOSPHATASE_PTP"/>
    <property type="match status" value="1"/>
</dbReference>